<name>A0A2G4T0Z4_RHIZD</name>
<evidence type="ECO:0000259" key="7">
    <source>
        <dbReference type="Pfam" id="PF12348"/>
    </source>
</evidence>
<dbReference type="AlphaFoldDB" id="A0A2G4T0Z4"/>
<dbReference type="GO" id="GO:0051301">
    <property type="term" value="P:cell division"/>
    <property type="evidence" value="ECO:0007669"/>
    <property type="project" value="UniProtKB-KW"/>
</dbReference>
<evidence type="ECO:0000313" key="8">
    <source>
        <dbReference type="EMBL" id="PHZ14690.1"/>
    </source>
</evidence>
<feature type="compositionally biased region" description="Polar residues" evidence="6">
    <location>
        <begin position="288"/>
        <end position="299"/>
    </location>
</feature>
<feature type="domain" description="CLASP N-terminal" evidence="7">
    <location>
        <begin position="22"/>
        <end position="243"/>
    </location>
</feature>
<sequence length="363" mass="41598">MNHRNEIYPGETTRISSKTDLDREMKRIKKTLLKTKMTEENWDLFNKAIKNIATWCTEYKIHEYVGFIDHIKELKELIVTCLTSERTILSKTAIDLLTTLSQHLGTKFETINNMMLPTIKNVFGRSSKVHVNRTVEGYKQIIQHSLLPRTIPEFCSILSVVQRQDPRRLHLADCLEVLIRVNTEDRIKKYKRDIESALKVMAVDANLDVRRLARACFESYKQKLPEQAHMFTQTLTKDVKKNLIQSSTVAPPTTLNGVHPKPKPPSAAPPTTSNGVHPKPKPTPASKPISNKPTSSSKAMQPPSTPIFRYRPISINLKERVLKIQASQNKDIVSGVTFRNGKPYYKRPSLVKHDFQIKKRIKK</sequence>
<evidence type="ECO:0000256" key="2">
    <source>
        <dbReference type="ARBA" id="ARBA00009549"/>
    </source>
</evidence>
<comment type="similarity">
    <text evidence="2">Belongs to the CLASP family.</text>
</comment>
<dbReference type="SUPFAM" id="SSF48371">
    <property type="entry name" value="ARM repeat"/>
    <property type="match status" value="1"/>
</dbReference>
<dbReference type="GO" id="GO:0000278">
    <property type="term" value="P:mitotic cell cycle"/>
    <property type="evidence" value="ECO:0007669"/>
    <property type="project" value="UniProtKB-ARBA"/>
</dbReference>
<dbReference type="GeneID" id="35441632"/>
<dbReference type="Gene3D" id="1.25.10.10">
    <property type="entry name" value="Leucine-rich Repeat Variant"/>
    <property type="match status" value="1"/>
</dbReference>
<dbReference type="InterPro" id="IPR011989">
    <property type="entry name" value="ARM-like"/>
</dbReference>
<dbReference type="GO" id="GO:0008017">
    <property type="term" value="F:microtubule binding"/>
    <property type="evidence" value="ECO:0007669"/>
    <property type="project" value="TreeGrafter"/>
</dbReference>
<dbReference type="GO" id="GO:0000226">
    <property type="term" value="P:microtubule cytoskeleton organization"/>
    <property type="evidence" value="ECO:0007669"/>
    <property type="project" value="TreeGrafter"/>
</dbReference>
<evidence type="ECO:0000313" key="9">
    <source>
        <dbReference type="Proteomes" id="UP000242254"/>
    </source>
</evidence>
<keyword evidence="4" id="KW-0493">Microtubule</keyword>
<dbReference type="PANTHER" id="PTHR21567:SF9">
    <property type="entry name" value="CLIP-ASSOCIATING PROTEIN"/>
    <property type="match status" value="1"/>
</dbReference>
<keyword evidence="3" id="KW-0132">Cell division</keyword>
<evidence type="ECO:0000256" key="1">
    <source>
        <dbReference type="ARBA" id="ARBA00004186"/>
    </source>
</evidence>
<evidence type="ECO:0000256" key="6">
    <source>
        <dbReference type="SAM" id="MobiDB-lite"/>
    </source>
</evidence>
<dbReference type="InterPro" id="IPR024395">
    <property type="entry name" value="CLASP_N_dom"/>
</dbReference>
<accession>A0A2G4T0Z4</accession>
<comment type="subcellular location">
    <subcellularLocation>
        <location evidence="1">Cytoplasm</location>
        <location evidence="1">Cytoskeleton</location>
        <location evidence="1">Spindle</location>
    </subcellularLocation>
</comment>
<evidence type="ECO:0000256" key="5">
    <source>
        <dbReference type="ARBA" id="ARBA00022776"/>
    </source>
</evidence>
<evidence type="ECO:0000256" key="4">
    <source>
        <dbReference type="ARBA" id="ARBA00022701"/>
    </source>
</evidence>
<evidence type="ECO:0000256" key="3">
    <source>
        <dbReference type="ARBA" id="ARBA00022618"/>
    </source>
</evidence>
<dbReference type="Proteomes" id="UP000242254">
    <property type="component" value="Unassembled WGS sequence"/>
</dbReference>
<organism evidence="8 9">
    <name type="scientific">Rhizopus microsporus ATCC 52813</name>
    <dbReference type="NCBI Taxonomy" id="1340429"/>
    <lineage>
        <taxon>Eukaryota</taxon>
        <taxon>Fungi</taxon>
        <taxon>Fungi incertae sedis</taxon>
        <taxon>Mucoromycota</taxon>
        <taxon>Mucoromycotina</taxon>
        <taxon>Mucoromycetes</taxon>
        <taxon>Mucorales</taxon>
        <taxon>Mucorineae</taxon>
        <taxon>Rhizopodaceae</taxon>
        <taxon>Rhizopus</taxon>
    </lineage>
</organism>
<keyword evidence="5" id="KW-0498">Mitosis</keyword>
<gene>
    <name evidence="8" type="ORF">RHIMIDRAFT_249621</name>
</gene>
<dbReference type="GO" id="GO:0005819">
    <property type="term" value="C:spindle"/>
    <property type="evidence" value="ECO:0007669"/>
    <property type="project" value="UniProtKB-SubCell"/>
</dbReference>
<dbReference type="InterPro" id="IPR016024">
    <property type="entry name" value="ARM-type_fold"/>
</dbReference>
<proteinExistence type="inferred from homology"/>
<dbReference type="Pfam" id="PF12348">
    <property type="entry name" value="CLASP_N"/>
    <property type="match status" value="1"/>
</dbReference>
<feature type="region of interest" description="Disordered" evidence="6">
    <location>
        <begin position="249"/>
        <end position="307"/>
    </location>
</feature>
<dbReference type="RefSeq" id="XP_023468398.1">
    <property type="nucleotide sequence ID" value="XM_023610642.1"/>
</dbReference>
<protein>
    <recommendedName>
        <fullName evidence="7">CLASP N-terminal domain-containing protein</fullName>
    </recommendedName>
</protein>
<dbReference type="GO" id="GO:0005881">
    <property type="term" value="C:cytoplasmic microtubule"/>
    <property type="evidence" value="ECO:0007669"/>
    <property type="project" value="TreeGrafter"/>
</dbReference>
<dbReference type="PANTHER" id="PTHR21567">
    <property type="entry name" value="CLASP"/>
    <property type="match status" value="1"/>
</dbReference>
<dbReference type="STRING" id="1340429.A0A2G4T0Z4"/>
<keyword evidence="5" id="KW-0131">Cell cycle</keyword>
<keyword evidence="9" id="KW-1185">Reference proteome</keyword>
<dbReference type="EMBL" id="KZ303845">
    <property type="protein sequence ID" value="PHZ14690.1"/>
    <property type="molecule type" value="Genomic_DNA"/>
</dbReference>
<reference evidence="8 9" key="1">
    <citation type="journal article" date="2016" name="Proc. Natl. Acad. Sci. U.S.A.">
        <title>Lipid metabolic changes in an early divergent fungus govern the establishment of a mutualistic symbiosis with endobacteria.</title>
        <authorList>
            <person name="Lastovetsky O.A."/>
            <person name="Gaspar M.L."/>
            <person name="Mondo S.J."/>
            <person name="LaButti K.M."/>
            <person name="Sandor L."/>
            <person name="Grigoriev I.V."/>
            <person name="Henry S.A."/>
            <person name="Pawlowska T.E."/>
        </authorList>
    </citation>
    <scope>NUCLEOTIDE SEQUENCE [LARGE SCALE GENOMIC DNA]</scope>
    <source>
        <strain evidence="8 9">ATCC 52813</strain>
    </source>
</reference>